<keyword evidence="3" id="KW-0902">Two-component regulatory system</keyword>
<evidence type="ECO:0000313" key="7">
    <source>
        <dbReference type="EMBL" id="MDP5227702.1"/>
    </source>
</evidence>
<feature type="transmembrane region" description="Helical" evidence="5">
    <location>
        <begin position="65"/>
        <end position="85"/>
    </location>
</feature>
<dbReference type="PANTHER" id="PTHR24421">
    <property type="entry name" value="NITRATE/NITRITE SENSOR PROTEIN NARX-RELATED"/>
    <property type="match status" value="1"/>
</dbReference>
<keyword evidence="2" id="KW-0418">Kinase</keyword>
<dbReference type="PANTHER" id="PTHR24421:SF61">
    <property type="entry name" value="OXYGEN SENSOR HISTIDINE KINASE NREB"/>
    <property type="match status" value="1"/>
</dbReference>
<feature type="compositionally biased region" description="Polar residues" evidence="4">
    <location>
        <begin position="298"/>
        <end position="316"/>
    </location>
</feature>
<evidence type="ECO:0000259" key="6">
    <source>
        <dbReference type="Pfam" id="PF02518"/>
    </source>
</evidence>
<feature type="region of interest" description="Disordered" evidence="4">
    <location>
        <begin position="294"/>
        <end position="316"/>
    </location>
</feature>
<dbReference type="InterPro" id="IPR050482">
    <property type="entry name" value="Sensor_HK_TwoCompSys"/>
</dbReference>
<evidence type="ECO:0000256" key="2">
    <source>
        <dbReference type="ARBA" id="ARBA00022777"/>
    </source>
</evidence>
<dbReference type="Gene3D" id="3.30.565.10">
    <property type="entry name" value="Histidine kinase-like ATPase, C-terminal domain"/>
    <property type="match status" value="1"/>
</dbReference>
<feature type="domain" description="Histidine kinase/HSP90-like ATPase" evidence="6">
    <location>
        <begin position="227"/>
        <end position="314"/>
    </location>
</feature>
<reference evidence="7 8" key="1">
    <citation type="submission" date="2023-08" db="EMBL/GenBank/DDBJ databases">
        <title>Arthrobacter horti sp. nov., isolated from forest soil.</title>
        <authorList>
            <person name="Park M."/>
        </authorList>
    </citation>
    <scope>NUCLEOTIDE SEQUENCE [LARGE SCALE GENOMIC DNA]</scope>
    <source>
        <strain evidence="7 8">YJM1</strain>
    </source>
</reference>
<dbReference type="Pfam" id="PF02518">
    <property type="entry name" value="HATPase_c"/>
    <property type="match status" value="1"/>
</dbReference>
<evidence type="ECO:0000256" key="4">
    <source>
        <dbReference type="SAM" id="MobiDB-lite"/>
    </source>
</evidence>
<sequence length="316" mass="33933">MPSPVRSRTLDALRITGIYAGLALSLPALFSVDFAAPDRTPIQALLPLLCASSLLAFARIKHRAWILTQAFVFCAALGTAFTLTGEPFERSVLAGSIIVSWLICLLARWLIPRRSTLEWERHSTAQTAALALRLAELHRRETQEEARVVHDTVLRGLTALSFQGLGSSRQDLLAFLDPQAAWTEPLDREPRNLRGLLEATAARHHADGFTVSVHGPECSLSPAQAAAVSLAVDEALLNVRKHTESPGAEIAIHTTPSHIAITVSDTGSGFVPGNVSPDRLGLRSSILGRMRSAGGNARVTSRPGSGTTVTLELTRP</sequence>
<evidence type="ECO:0000256" key="1">
    <source>
        <dbReference type="ARBA" id="ARBA00022679"/>
    </source>
</evidence>
<dbReference type="SUPFAM" id="SSF55874">
    <property type="entry name" value="ATPase domain of HSP90 chaperone/DNA topoisomerase II/histidine kinase"/>
    <property type="match status" value="1"/>
</dbReference>
<keyword evidence="5" id="KW-1133">Transmembrane helix</keyword>
<evidence type="ECO:0000313" key="8">
    <source>
        <dbReference type="Proteomes" id="UP001232725"/>
    </source>
</evidence>
<dbReference type="RefSeq" id="WP_305996757.1">
    <property type="nucleotide sequence ID" value="NZ_JAVALS010000007.1"/>
</dbReference>
<protein>
    <recommendedName>
        <fullName evidence="6">Histidine kinase/HSP90-like ATPase domain-containing protein</fullName>
    </recommendedName>
</protein>
<feature type="transmembrane region" description="Helical" evidence="5">
    <location>
        <begin position="12"/>
        <end position="30"/>
    </location>
</feature>
<proteinExistence type="predicted"/>
<dbReference type="Proteomes" id="UP001232725">
    <property type="component" value="Unassembled WGS sequence"/>
</dbReference>
<dbReference type="EMBL" id="JAVALS010000007">
    <property type="protein sequence ID" value="MDP5227702.1"/>
    <property type="molecule type" value="Genomic_DNA"/>
</dbReference>
<keyword evidence="8" id="KW-1185">Reference proteome</keyword>
<dbReference type="CDD" id="cd16917">
    <property type="entry name" value="HATPase_UhpB-NarQ-NarX-like"/>
    <property type="match status" value="1"/>
</dbReference>
<keyword evidence="5" id="KW-0812">Transmembrane</keyword>
<keyword evidence="5" id="KW-0472">Membrane</keyword>
<organism evidence="7 8">
    <name type="scientific">Arthrobacter horti</name>
    <dbReference type="NCBI Taxonomy" id="3068273"/>
    <lineage>
        <taxon>Bacteria</taxon>
        <taxon>Bacillati</taxon>
        <taxon>Actinomycetota</taxon>
        <taxon>Actinomycetes</taxon>
        <taxon>Micrococcales</taxon>
        <taxon>Micrococcaceae</taxon>
        <taxon>Arthrobacter</taxon>
    </lineage>
</organism>
<dbReference type="InterPro" id="IPR036890">
    <property type="entry name" value="HATPase_C_sf"/>
</dbReference>
<name>A0ABT9IQ49_9MICC</name>
<gene>
    <name evidence="7" type="ORF">Q9R02_11100</name>
</gene>
<accession>A0ABT9IQ49</accession>
<dbReference type="InterPro" id="IPR003594">
    <property type="entry name" value="HATPase_dom"/>
</dbReference>
<evidence type="ECO:0000256" key="5">
    <source>
        <dbReference type="SAM" id="Phobius"/>
    </source>
</evidence>
<comment type="caution">
    <text evidence="7">The sequence shown here is derived from an EMBL/GenBank/DDBJ whole genome shotgun (WGS) entry which is preliminary data.</text>
</comment>
<feature type="transmembrane region" description="Helical" evidence="5">
    <location>
        <begin position="42"/>
        <end position="58"/>
    </location>
</feature>
<feature type="transmembrane region" description="Helical" evidence="5">
    <location>
        <begin position="91"/>
        <end position="111"/>
    </location>
</feature>
<keyword evidence="1" id="KW-0808">Transferase</keyword>
<evidence type="ECO:0000256" key="3">
    <source>
        <dbReference type="ARBA" id="ARBA00023012"/>
    </source>
</evidence>